<dbReference type="InterPro" id="IPR050119">
    <property type="entry name" value="CCR1-9-like"/>
</dbReference>
<keyword evidence="7 13" id="KW-0297">G-protein coupled receptor</keyword>
<reference evidence="17" key="2">
    <citation type="journal article" date="2013" name="Nat. Genet.">
        <title>The genome of the platyfish, Xiphophorus maculatus, provides insights into evolutionary adaptation and several complex traits.</title>
        <authorList>
            <person name="Schartl M."/>
            <person name="Walter R.B."/>
            <person name="Shen Y."/>
            <person name="Garcia T."/>
            <person name="Catchen J."/>
            <person name="Amores A."/>
            <person name="Braasch I."/>
            <person name="Chalopin D."/>
            <person name="Volff J.N."/>
            <person name="Lesch K.P."/>
            <person name="Bisazza A."/>
            <person name="Minx P."/>
            <person name="Hillier L."/>
            <person name="Wilson R.K."/>
            <person name="Fuerstenberg S."/>
            <person name="Boore J."/>
            <person name="Searle S."/>
            <person name="Postlethwait J.H."/>
            <person name="Warren W.C."/>
        </authorList>
    </citation>
    <scope>NUCLEOTIDE SEQUENCE [LARGE SCALE GENOMIC DNA]</scope>
    <source>
        <strain evidence="17">JP 163 A</strain>
    </source>
</reference>
<comment type="similarity">
    <text evidence="13">Belongs to the G-protein coupled receptor 1 family.</text>
</comment>
<dbReference type="PRINTS" id="PR00645">
    <property type="entry name" value="CXCCHMKINER4"/>
</dbReference>
<evidence type="ECO:0000256" key="8">
    <source>
        <dbReference type="ARBA" id="ARBA00023136"/>
    </source>
</evidence>
<evidence type="ECO:0000256" key="9">
    <source>
        <dbReference type="ARBA" id="ARBA00023157"/>
    </source>
</evidence>
<dbReference type="HOGENOM" id="CLU_009579_8_3_1"/>
<name>M4AUT0_XIPMA</name>
<dbReference type="SUPFAM" id="SSF81321">
    <property type="entry name" value="Family A G protein-coupled receptor-like"/>
    <property type="match status" value="1"/>
</dbReference>
<evidence type="ECO:0000256" key="14">
    <source>
        <dbReference type="SAM" id="Phobius"/>
    </source>
</evidence>
<dbReference type="InterPro" id="IPR000276">
    <property type="entry name" value="GPCR_Rhodpsn"/>
</dbReference>
<dbReference type="GeneTree" id="ENSGT01030000234667"/>
<dbReference type="STRING" id="8083.ENSXMAP00000018225"/>
<dbReference type="eggNOG" id="ENOG502QUZ9">
    <property type="taxonomic scope" value="Eukaryota"/>
</dbReference>
<evidence type="ECO:0000259" key="15">
    <source>
        <dbReference type="PROSITE" id="PS50262"/>
    </source>
</evidence>
<dbReference type="FunFam" id="1.20.1070.10:FF:000035">
    <property type="entry name" value="C-C chemokine receptor type 6"/>
    <property type="match status" value="1"/>
</dbReference>
<keyword evidence="8 14" id="KW-0472">Membrane</keyword>
<evidence type="ECO:0000256" key="13">
    <source>
        <dbReference type="RuleBase" id="RU000688"/>
    </source>
</evidence>
<reference evidence="16" key="4">
    <citation type="submission" date="2025-09" db="UniProtKB">
        <authorList>
            <consortium name="Ensembl"/>
        </authorList>
    </citation>
    <scope>IDENTIFICATION</scope>
    <source>
        <strain evidence="16">JP 163 A</strain>
    </source>
</reference>
<feature type="transmembrane region" description="Helical" evidence="14">
    <location>
        <begin position="145"/>
        <end position="165"/>
    </location>
</feature>
<organism evidence="16 17">
    <name type="scientific">Xiphophorus maculatus</name>
    <name type="common">Southern platyfish</name>
    <name type="synonym">Platypoecilus maculatus</name>
    <dbReference type="NCBI Taxonomy" id="8083"/>
    <lineage>
        <taxon>Eukaryota</taxon>
        <taxon>Metazoa</taxon>
        <taxon>Chordata</taxon>
        <taxon>Craniata</taxon>
        <taxon>Vertebrata</taxon>
        <taxon>Euteleostomi</taxon>
        <taxon>Actinopterygii</taxon>
        <taxon>Neopterygii</taxon>
        <taxon>Teleostei</taxon>
        <taxon>Neoteleostei</taxon>
        <taxon>Acanthomorphata</taxon>
        <taxon>Ovalentaria</taxon>
        <taxon>Atherinomorphae</taxon>
        <taxon>Cyprinodontiformes</taxon>
        <taxon>Poeciliidae</taxon>
        <taxon>Poeciliinae</taxon>
        <taxon>Xiphophorus</taxon>
    </lineage>
</organism>
<evidence type="ECO:0000256" key="7">
    <source>
        <dbReference type="ARBA" id="ARBA00023040"/>
    </source>
</evidence>
<evidence type="ECO:0000256" key="6">
    <source>
        <dbReference type="ARBA" id="ARBA00022989"/>
    </source>
</evidence>
<feature type="transmembrane region" description="Helical" evidence="14">
    <location>
        <begin position="309"/>
        <end position="335"/>
    </location>
</feature>
<keyword evidence="10 13" id="KW-0675">Receptor</keyword>
<dbReference type="GO" id="GO:0006955">
    <property type="term" value="P:immune response"/>
    <property type="evidence" value="ECO:0007669"/>
    <property type="project" value="TreeGrafter"/>
</dbReference>
<evidence type="ECO:0000256" key="2">
    <source>
        <dbReference type="ARBA" id="ARBA00004651"/>
    </source>
</evidence>
<proteinExistence type="inferred from homology"/>
<dbReference type="GO" id="GO:0038117">
    <property type="term" value="F:C-C motif chemokine 19 receptor activity"/>
    <property type="evidence" value="ECO:0007669"/>
    <property type="project" value="TreeGrafter"/>
</dbReference>
<evidence type="ECO:0000256" key="10">
    <source>
        <dbReference type="ARBA" id="ARBA00023170"/>
    </source>
</evidence>
<dbReference type="AlphaFoldDB" id="M4AUT0"/>
<dbReference type="PANTHER" id="PTHR10489:SF635">
    <property type="entry name" value="C-C CHEMOKINE RECEPTOR TYPE 7"/>
    <property type="match status" value="1"/>
</dbReference>
<dbReference type="Gene3D" id="1.20.1070.10">
    <property type="entry name" value="Rhodopsin 7-helix transmembrane proteins"/>
    <property type="match status" value="1"/>
</dbReference>
<evidence type="ECO:0000313" key="17">
    <source>
        <dbReference type="Proteomes" id="UP000002852"/>
    </source>
</evidence>
<dbReference type="Ensembl" id="ENSXMAT00000018252.2">
    <property type="protein sequence ID" value="ENSXMAP00000018225.1"/>
    <property type="gene ID" value="ENSXMAG00000018191.2"/>
</dbReference>
<evidence type="ECO:0000256" key="11">
    <source>
        <dbReference type="ARBA" id="ARBA00023180"/>
    </source>
</evidence>
<dbReference type="PANTHER" id="PTHR10489">
    <property type="entry name" value="CELL ADHESION MOLECULE"/>
    <property type="match status" value="1"/>
</dbReference>
<dbReference type="GO" id="GO:0060326">
    <property type="term" value="P:cell chemotaxis"/>
    <property type="evidence" value="ECO:0007669"/>
    <property type="project" value="TreeGrafter"/>
</dbReference>
<dbReference type="GO" id="GO:0035758">
    <property type="term" value="F:chemokine (C-C motif) ligand 21 binding"/>
    <property type="evidence" value="ECO:0007669"/>
    <property type="project" value="TreeGrafter"/>
</dbReference>
<comment type="subcellular location">
    <subcellularLocation>
        <location evidence="2">Cell membrane</location>
        <topology evidence="2">Multi-pass membrane protein</topology>
    </subcellularLocation>
    <subcellularLocation>
        <location evidence="1">Early endosome</location>
    </subcellularLocation>
</comment>
<keyword evidence="12 13" id="KW-0807">Transducer</keyword>
<protein>
    <submittedName>
        <fullName evidence="16">Chemokine (C-C motif) receptor 7</fullName>
    </submittedName>
</protein>
<keyword evidence="4 13" id="KW-0812">Transmembrane</keyword>
<keyword evidence="9" id="KW-1015">Disulfide bond</keyword>
<feature type="transmembrane region" description="Helical" evidence="14">
    <location>
        <begin position="355"/>
        <end position="374"/>
    </location>
</feature>
<feature type="transmembrane region" description="Helical" evidence="14">
    <location>
        <begin position="113"/>
        <end position="136"/>
    </location>
</feature>
<sequence>MIFEGTEKGTFLMSGYATFFFFINKGNHHQTQILCVSHCEQLSVNMPTVGDNQSLQTTMLRNISTKSSMPEYLENTTFLENFDYSSSSQDYYDFPLLCDKESNRQFRLWFMPLFYSVICLLGVAGNLLVIATVFYFKRLKNMTDVYLLNLSFADLLFALSLPFWAANSMAEWMLGLFLCKAMHTIYKVSFYSSMFLLSLISVDRYFAIAKAISTHGLRSKAVFLSKLSSTASWMMALICSLPEMMYTNVSNNTCSLFSIKNDQLRVGFQASQIVLGFLVPLLIMSFCYTCIIQTLCQARSFERNRAIKVILAIVIVFLVSQMPYNVVLFLTTIDIGAGGTKNCEYDKSLLFATDITQYVAFLRCCLNPFVYAFIGVKFRNDVLKLLKETGCMSQERFYRYTCGRRRSSAGLDTETTTSFAPKGVNPTCKMLEMD</sequence>
<feature type="transmembrane region" description="Helical" evidence="14">
    <location>
        <begin position="185"/>
        <end position="206"/>
    </location>
</feature>
<dbReference type="GO" id="GO:0019722">
    <property type="term" value="P:calcium-mediated signaling"/>
    <property type="evidence" value="ECO:0007669"/>
    <property type="project" value="TreeGrafter"/>
</dbReference>
<dbReference type="InParanoid" id="M4AUT0"/>
<keyword evidence="6 14" id="KW-1133">Transmembrane helix</keyword>
<feature type="transmembrane region" description="Helical" evidence="14">
    <location>
        <begin position="227"/>
        <end position="246"/>
    </location>
</feature>
<evidence type="ECO:0000256" key="12">
    <source>
        <dbReference type="ARBA" id="ARBA00023224"/>
    </source>
</evidence>
<accession>M4AUT0</accession>
<dbReference type="GO" id="GO:0007204">
    <property type="term" value="P:positive regulation of cytosolic calcium ion concentration"/>
    <property type="evidence" value="ECO:0007669"/>
    <property type="project" value="TreeGrafter"/>
</dbReference>
<dbReference type="Proteomes" id="UP000002852">
    <property type="component" value="Unassembled WGS sequence"/>
</dbReference>
<dbReference type="GO" id="GO:0035757">
    <property type="term" value="F:chemokine (C-C motif) ligand 19 binding"/>
    <property type="evidence" value="ECO:0007669"/>
    <property type="project" value="TreeGrafter"/>
</dbReference>
<dbReference type="PROSITE" id="PS50262">
    <property type="entry name" value="G_PROTEIN_RECEP_F1_2"/>
    <property type="match status" value="1"/>
</dbReference>
<evidence type="ECO:0000256" key="5">
    <source>
        <dbReference type="ARBA" id="ARBA00022753"/>
    </source>
</evidence>
<keyword evidence="5" id="KW-0967">Endosome</keyword>
<keyword evidence="3" id="KW-1003">Cell membrane</keyword>
<dbReference type="PRINTS" id="PR00657">
    <property type="entry name" value="CCCHEMOKINER"/>
</dbReference>
<dbReference type="InterPro" id="IPR017452">
    <property type="entry name" value="GPCR_Rhodpsn_7TM"/>
</dbReference>
<reference evidence="17" key="1">
    <citation type="submission" date="2012-01" db="EMBL/GenBank/DDBJ databases">
        <authorList>
            <person name="Walter R."/>
            <person name="Schartl M."/>
            <person name="Warren W."/>
        </authorList>
    </citation>
    <scope>NUCLEOTIDE SEQUENCE [LARGE SCALE GENOMIC DNA]</scope>
    <source>
        <strain evidence="17">JP 163 A</strain>
    </source>
</reference>
<dbReference type="PROSITE" id="PS00237">
    <property type="entry name" value="G_PROTEIN_RECEP_F1_1"/>
    <property type="match status" value="1"/>
</dbReference>
<evidence type="ECO:0000313" key="16">
    <source>
        <dbReference type="Ensembl" id="ENSXMAP00000018225.1"/>
    </source>
</evidence>
<dbReference type="Pfam" id="PF00001">
    <property type="entry name" value="7tm_1"/>
    <property type="match status" value="1"/>
</dbReference>
<dbReference type="GO" id="GO:0005769">
    <property type="term" value="C:early endosome"/>
    <property type="evidence" value="ECO:0007669"/>
    <property type="project" value="UniProtKB-SubCell"/>
</dbReference>
<evidence type="ECO:0000256" key="4">
    <source>
        <dbReference type="ARBA" id="ARBA00022692"/>
    </source>
</evidence>
<keyword evidence="17" id="KW-1185">Reference proteome</keyword>
<keyword evidence="11" id="KW-0325">Glycoprotein</keyword>
<feature type="domain" description="G-protein coupled receptors family 1 profile" evidence="15">
    <location>
        <begin position="125"/>
        <end position="371"/>
    </location>
</feature>
<evidence type="ECO:0000256" key="3">
    <source>
        <dbReference type="ARBA" id="ARBA00022475"/>
    </source>
</evidence>
<dbReference type="GO" id="GO:0009897">
    <property type="term" value="C:external side of plasma membrane"/>
    <property type="evidence" value="ECO:0007669"/>
    <property type="project" value="TreeGrafter"/>
</dbReference>
<dbReference type="OMA" id="TLACFRC"/>
<evidence type="ECO:0000256" key="1">
    <source>
        <dbReference type="ARBA" id="ARBA00004412"/>
    </source>
</evidence>
<dbReference type="InterPro" id="IPR000355">
    <property type="entry name" value="Chemokine_rcpt"/>
</dbReference>
<reference evidence="16" key="3">
    <citation type="submission" date="2025-08" db="UniProtKB">
        <authorList>
            <consortium name="Ensembl"/>
        </authorList>
    </citation>
    <scope>IDENTIFICATION</scope>
    <source>
        <strain evidence="16">JP 163 A</strain>
    </source>
</reference>
<dbReference type="PRINTS" id="PR00237">
    <property type="entry name" value="GPCRRHODOPSN"/>
</dbReference>
<feature type="transmembrane region" description="Helical" evidence="14">
    <location>
        <begin position="266"/>
        <end position="288"/>
    </location>
</feature>
<dbReference type="InterPro" id="IPR001277">
    <property type="entry name" value="CXCR4/ACKR2"/>
</dbReference>